<organism evidence="2 3">
    <name type="scientific">Deinococcus carri</name>
    <dbReference type="NCBI Taxonomy" id="1211323"/>
    <lineage>
        <taxon>Bacteria</taxon>
        <taxon>Thermotogati</taxon>
        <taxon>Deinococcota</taxon>
        <taxon>Deinococci</taxon>
        <taxon>Deinococcales</taxon>
        <taxon>Deinococcaceae</taxon>
        <taxon>Deinococcus</taxon>
    </lineage>
</organism>
<evidence type="ECO:0000256" key="1">
    <source>
        <dbReference type="SAM" id="MobiDB-lite"/>
    </source>
</evidence>
<gene>
    <name evidence="2" type="ORF">Dcar01_03523</name>
</gene>
<sequence>MTVYKHRIDRRGSAARFTAHFESEGGSGPMGSHGLGRASGMDIGVYDLDGELRGPDGVGDYVEAAAVPGQHDTPPRMTLTVQQDGEVVLTRTFLPVETAAGVLDINAALLAGRAQVAQPDQLRALGTMLDEGEVLHAETRQALADTAQSAAEALATTGINPAHISETTADPPAAPDGTRGAKRTAEGGLVRLERVSGAWVERGQGLPGRSEVLDKQPALAGLTDYRRLPSIPNGPLGVPERDPDLMHYTDRGLKIHRDPYGLRENATVVSIIASDLPDPETRILGLNSPADAASYPARDTAALYVGIEGRAANLSTAAQTTYTTTGAKAPGVDYSRLRVGMWVDTTHSPKWGGLLTGWDAQAQTLTVTQWTSTGTGQAGVPANGMAVSVNPQTAMWGQNVTAWLRPDSMATVAYGQEITTFNFKRGYDPAEDEKTRVHMYGGGTYNKGERGFIGWDVGGDNYHGMRVLGGHKSGYAVQHQPGAEGIPAQSPQVGFEDESRSPIAFGASGQHTYGFAATGKTTEAAFLAQPTTGAFGYSGQGAGITTATYHSKRNGLAALYQDAAGRQAFRLNVTAAETRLGLGNNVDLFAAPGEAGVLHCNALATIFDGNVRGTAFWANGKQVVGEQQAAIPDSDGSAADNKRAINAILAVMRAHGLIES</sequence>
<comment type="caution">
    <text evidence="2">The sequence shown here is derived from an EMBL/GenBank/DDBJ whole genome shotgun (WGS) entry which is preliminary data.</text>
</comment>
<evidence type="ECO:0000313" key="3">
    <source>
        <dbReference type="Proteomes" id="UP001401887"/>
    </source>
</evidence>
<protein>
    <submittedName>
        <fullName evidence="2">Uncharacterized protein</fullName>
    </submittedName>
</protein>
<keyword evidence="3" id="KW-1185">Reference proteome</keyword>
<name>A0ABP9WEV2_9DEIO</name>
<feature type="region of interest" description="Disordered" evidence="1">
    <location>
        <begin position="161"/>
        <end position="185"/>
    </location>
</feature>
<accession>A0ABP9WEV2</accession>
<evidence type="ECO:0000313" key="2">
    <source>
        <dbReference type="EMBL" id="GAA5514762.1"/>
    </source>
</evidence>
<dbReference type="Proteomes" id="UP001401887">
    <property type="component" value="Unassembled WGS sequence"/>
</dbReference>
<reference evidence="2 3" key="1">
    <citation type="submission" date="2024-02" db="EMBL/GenBank/DDBJ databases">
        <title>Deinococcus carri NBRC 110142.</title>
        <authorList>
            <person name="Ichikawa N."/>
            <person name="Katano-Makiyama Y."/>
            <person name="Hidaka K."/>
        </authorList>
    </citation>
    <scope>NUCLEOTIDE SEQUENCE [LARGE SCALE GENOMIC DNA]</scope>
    <source>
        <strain evidence="2 3">NBRC 110142</strain>
    </source>
</reference>
<dbReference type="EMBL" id="BAABRP010000024">
    <property type="protein sequence ID" value="GAA5514762.1"/>
    <property type="molecule type" value="Genomic_DNA"/>
</dbReference>
<dbReference type="RefSeq" id="WP_345467861.1">
    <property type="nucleotide sequence ID" value="NZ_BAABRP010000024.1"/>
</dbReference>
<proteinExistence type="predicted"/>